<dbReference type="Pfam" id="PF07859">
    <property type="entry name" value="Abhydrolase_3"/>
    <property type="match status" value="1"/>
</dbReference>
<dbReference type="GeneID" id="56036710"/>
<dbReference type="InterPro" id="IPR013094">
    <property type="entry name" value="AB_hydrolase_3"/>
</dbReference>
<dbReference type="EMBL" id="CP058579">
    <property type="protein sequence ID" value="QLG61053.1"/>
    <property type="molecule type" value="Genomic_DNA"/>
</dbReference>
<dbReference type="SUPFAM" id="SSF53474">
    <property type="entry name" value="alpha/beta-Hydrolases"/>
    <property type="match status" value="1"/>
</dbReference>
<sequence>MPEKLDSQARRLLERNADMTILPSHVLSPESARKTLNDLLITDESGESVGEVTDWKIAGPSGGVPVRVYRPGGEGPFPIIVYFHGGGWVKGNIETHDDLCRQLTNETEAIVVSVDYRRPPESPFPAALEDCYAATTWAAKHAEHLDGDSEQVAVGGESAGGNLAAAVSLLARDRDGPTVRHQLLLYPVLDRDFSRDSYREVGDVGLLTEANMRWYWEQYLERDIDSMNPYAAPLQARDLSNLPAATVVTCGWDPLHDEGVDYAERLAEAGSSVTLIDEPDQLHGFLSCPDVIDRADEVWAEIASDVRDTFRQ</sequence>
<name>A0A7D5L914_9EURY</name>
<dbReference type="PANTHER" id="PTHR48081:SF8">
    <property type="entry name" value="ALPHA_BETA HYDROLASE FOLD-3 DOMAIN-CONTAINING PROTEIN-RELATED"/>
    <property type="match status" value="1"/>
</dbReference>
<evidence type="ECO:0000313" key="4">
    <source>
        <dbReference type="EMBL" id="QLG61053.1"/>
    </source>
</evidence>
<gene>
    <name evidence="4" type="ORF">HUG12_04585</name>
</gene>
<proteinExistence type="inferred from homology"/>
<reference evidence="4 5" key="1">
    <citation type="submission" date="2020-06" db="EMBL/GenBank/DDBJ databases">
        <title>NJ-3-1, isolated from saline soil.</title>
        <authorList>
            <person name="Cui H.L."/>
            <person name="Shi X."/>
        </authorList>
    </citation>
    <scope>NUCLEOTIDE SEQUENCE [LARGE SCALE GENOMIC DNA]</scope>
    <source>
        <strain evidence="4 5">NJ-3-1</strain>
    </source>
</reference>
<dbReference type="InterPro" id="IPR002168">
    <property type="entry name" value="Lipase_GDXG_HIS_AS"/>
</dbReference>
<keyword evidence="5" id="KW-1185">Reference proteome</keyword>
<evidence type="ECO:0000259" key="3">
    <source>
        <dbReference type="Pfam" id="PF07859"/>
    </source>
</evidence>
<dbReference type="KEGG" id="halu:HUG12_04585"/>
<evidence type="ECO:0000313" key="5">
    <source>
        <dbReference type="Proteomes" id="UP000509626"/>
    </source>
</evidence>
<keyword evidence="2 4" id="KW-0378">Hydrolase</keyword>
<comment type="similarity">
    <text evidence="1">Belongs to the 'GDXG' lipolytic enzyme family.</text>
</comment>
<dbReference type="OrthoDB" id="33195at2157"/>
<dbReference type="PROSITE" id="PS01173">
    <property type="entry name" value="LIPASE_GDXG_HIS"/>
    <property type="match status" value="1"/>
</dbReference>
<dbReference type="RefSeq" id="WP_179267637.1">
    <property type="nucleotide sequence ID" value="NZ_CP058579.1"/>
</dbReference>
<evidence type="ECO:0000256" key="1">
    <source>
        <dbReference type="ARBA" id="ARBA00010515"/>
    </source>
</evidence>
<evidence type="ECO:0000256" key="2">
    <source>
        <dbReference type="ARBA" id="ARBA00022801"/>
    </source>
</evidence>
<dbReference type="PANTHER" id="PTHR48081">
    <property type="entry name" value="AB HYDROLASE SUPERFAMILY PROTEIN C4A8.06C"/>
    <property type="match status" value="1"/>
</dbReference>
<accession>A0A7D5L914</accession>
<protein>
    <submittedName>
        <fullName evidence="4">Alpha/beta hydrolase</fullName>
    </submittedName>
</protein>
<dbReference type="FunFam" id="3.40.50.1820:FF:000089">
    <property type="entry name" value="Alpha/beta hydrolase"/>
    <property type="match status" value="1"/>
</dbReference>
<dbReference type="InterPro" id="IPR050300">
    <property type="entry name" value="GDXG_lipolytic_enzyme"/>
</dbReference>
<dbReference type="GO" id="GO:0016787">
    <property type="term" value="F:hydrolase activity"/>
    <property type="evidence" value="ECO:0007669"/>
    <property type="project" value="UniProtKB-KW"/>
</dbReference>
<feature type="domain" description="Alpha/beta hydrolase fold-3" evidence="3">
    <location>
        <begin position="80"/>
        <end position="286"/>
    </location>
</feature>
<dbReference type="InterPro" id="IPR029058">
    <property type="entry name" value="AB_hydrolase_fold"/>
</dbReference>
<organism evidence="4 5">
    <name type="scientific">Halorarum salinum</name>
    <dbReference type="NCBI Taxonomy" id="2743089"/>
    <lineage>
        <taxon>Archaea</taxon>
        <taxon>Methanobacteriati</taxon>
        <taxon>Methanobacteriota</taxon>
        <taxon>Stenosarchaea group</taxon>
        <taxon>Halobacteria</taxon>
        <taxon>Halobacteriales</taxon>
        <taxon>Haloferacaceae</taxon>
        <taxon>Halorarum</taxon>
    </lineage>
</organism>
<dbReference type="AlphaFoldDB" id="A0A7D5L914"/>
<dbReference type="Gene3D" id="3.40.50.1820">
    <property type="entry name" value="alpha/beta hydrolase"/>
    <property type="match status" value="1"/>
</dbReference>
<dbReference type="Proteomes" id="UP000509626">
    <property type="component" value="Chromosome"/>
</dbReference>